<organism evidence="1 2">
    <name type="scientific">Bionectria ochroleuca</name>
    <name type="common">Gliocladium roseum</name>
    <dbReference type="NCBI Taxonomy" id="29856"/>
    <lineage>
        <taxon>Eukaryota</taxon>
        <taxon>Fungi</taxon>
        <taxon>Dikarya</taxon>
        <taxon>Ascomycota</taxon>
        <taxon>Pezizomycotina</taxon>
        <taxon>Sordariomycetes</taxon>
        <taxon>Hypocreomycetidae</taxon>
        <taxon>Hypocreales</taxon>
        <taxon>Bionectriaceae</taxon>
        <taxon>Clonostachys</taxon>
    </lineage>
</organism>
<protein>
    <submittedName>
        <fullName evidence="1">Uncharacterized protein</fullName>
    </submittedName>
</protein>
<sequence length="76" mass="8726">MAIPEGPAEFEKMLVKVKPRADFRIVYGWEEYLRGEWRTSSSKNCFDTQLMKDFVKTAAVQSRNTYSQVDEADATG</sequence>
<name>A0ABY6UFI0_BIOOC</name>
<gene>
    <name evidence="1" type="ORF">CLO192961_LOCUS248235</name>
</gene>
<accession>A0ABY6UFI0</accession>
<keyword evidence="2" id="KW-1185">Reference proteome</keyword>
<dbReference type="Proteomes" id="UP000766486">
    <property type="component" value="Unassembled WGS sequence"/>
</dbReference>
<evidence type="ECO:0000313" key="1">
    <source>
        <dbReference type="EMBL" id="VUC28936.1"/>
    </source>
</evidence>
<dbReference type="EMBL" id="CABFNS010000795">
    <property type="protein sequence ID" value="VUC28936.1"/>
    <property type="molecule type" value="Genomic_DNA"/>
</dbReference>
<comment type="caution">
    <text evidence="1">The sequence shown here is derived from an EMBL/GenBank/DDBJ whole genome shotgun (WGS) entry which is preliminary data.</text>
</comment>
<proteinExistence type="predicted"/>
<evidence type="ECO:0000313" key="2">
    <source>
        <dbReference type="Proteomes" id="UP000766486"/>
    </source>
</evidence>
<reference evidence="1 2" key="1">
    <citation type="submission" date="2019-06" db="EMBL/GenBank/DDBJ databases">
        <authorList>
            <person name="Broberg M."/>
        </authorList>
    </citation>
    <scope>NUCLEOTIDE SEQUENCE [LARGE SCALE GENOMIC DNA]</scope>
</reference>